<evidence type="ECO:0000313" key="1">
    <source>
        <dbReference type="EMBL" id="KAH9840798.1"/>
    </source>
</evidence>
<dbReference type="RefSeq" id="XP_047782264.1">
    <property type="nucleotide sequence ID" value="XM_047922809.1"/>
</dbReference>
<name>A0ABQ8KQB8_9APHY</name>
<dbReference type="Proteomes" id="UP000814176">
    <property type="component" value="Unassembled WGS sequence"/>
</dbReference>
<keyword evidence="2" id="KW-1185">Reference proteome</keyword>
<accession>A0ABQ8KQB8</accession>
<reference evidence="1 2" key="1">
    <citation type="journal article" date="2021" name="Environ. Microbiol.">
        <title>Gene family expansions and transcriptome signatures uncover fungal adaptations to wood decay.</title>
        <authorList>
            <person name="Hage H."/>
            <person name="Miyauchi S."/>
            <person name="Viragh M."/>
            <person name="Drula E."/>
            <person name="Min B."/>
            <person name="Chaduli D."/>
            <person name="Navarro D."/>
            <person name="Favel A."/>
            <person name="Norest M."/>
            <person name="Lesage-Meessen L."/>
            <person name="Balint B."/>
            <person name="Merenyi Z."/>
            <person name="de Eugenio L."/>
            <person name="Morin E."/>
            <person name="Martinez A.T."/>
            <person name="Baldrian P."/>
            <person name="Stursova M."/>
            <person name="Martinez M.J."/>
            <person name="Novotny C."/>
            <person name="Magnuson J.K."/>
            <person name="Spatafora J.W."/>
            <person name="Maurice S."/>
            <person name="Pangilinan J."/>
            <person name="Andreopoulos W."/>
            <person name="LaButti K."/>
            <person name="Hundley H."/>
            <person name="Na H."/>
            <person name="Kuo A."/>
            <person name="Barry K."/>
            <person name="Lipzen A."/>
            <person name="Henrissat B."/>
            <person name="Riley R."/>
            <person name="Ahrendt S."/>
            <person name="Nagy L.G."/>
            <person name="Grigoriev I.V."/>
            <person name="Martin F."/>
            <person name="Rosso M.N."/>
        </authorList>
    </citation>
    <scope>NUCLEOTIDE SEQUENCE [LARGE SCALE GENOMIC DNA]</scope>
    <source>
        <strain evidence="1 2">CIRM-BRFM 1785</strain>
    </source>
</reference>
<comment type="caution">
    <text evidence="1">The sequence shown here is derived from an EMBL/GenBank/DDBJ whole genome shotgun (WGS) entry which is preliminary data.</text>
</comment>
<sequence length="237" mass="26028">MASYKRPTPTPRLPTMDAYNLPDDDIDAVSAIHFATADNGHLTIVAKDDVDATVWAIDEAALGTARDCSVSRAIEHVLLQPRGDVLTDITFTNTLLNMVFDQPLLPAHALAEWSHLTRLALVACTGTFEWLVLLGIGAAPALQELSLSHSDYDLEILAEALGRRRDSLCCQPLTLELSRVLPLADLDDEDALHYCRPEEDAAWDPVLISVKAICWETCHCANSPRPCWTCPMDNPAE</sequence>
<gene>
    <name evidence="1" type="ORF">C8Q71DRAFT_741295</name>
</gene>
<evidence type="ECO:0000313" key="2">
    <source>
        <dbReference type="Proteomes" id="UP000814176"/>
    </source>
</evidence>
<protein>
    <submittedName>
        <fullName evidence="1">Uncharacterized protein</fullName>
    </submittedName>
</protein>
<dbReference type="EMBL" id="JADCUA010000004">
    <property type="protein sequence ID" value="KAH9840798.1"/>
    <property type="molecule type" value="Genomic_DNA"/>
</dbReference>
<proteinExistence type="predicted"/>
<dbReference type="GeneID" id="72003541"/>
<organism evidence="1 2">
    <name type="scientific">Rhodofomes roseus</name>
    <dbReference type="NCBI Taxonomy" id="34475"/>
    <lineage>
        <taxon>Eukaryota</taxon>
        <taxon>Fungi</taxon>
        <taxon>Dikarya</taxon>
        <taxon>Basidiomycota</taxon>
        <taxon>Agaricomycotina</taxon>
        <taxon>Agaricomycetes</taxon>
        <taxon>Polyporales</taxon>
        <taxon>Rhodofomes</taxon>
    </lineage>
</organism>